<dbReference type="OrthoDB" id="5489595at2"/>
<protein>
    <recommendedName>
        <fullName evidence="1">TcdA/TcdB toxin pore forming domain-containing protein</fullName>
    </recommendedName>
</protein>
<sequence>MKVNSSQNKLKFVIISLLSIIIVEGCKKPDSLDINNTVQTSQSLPDNDAGYLSFTDEFNLGKKEFKEISNILRSNIINIIQDNNSYIKYIDKNLIMFDNDKNLIDARESVTKLNETLKEYLDELKKSPENVKNIVTKIINNPDIGSPKIYAILEKEKYFLGGKNTIKLIKNTMEIYPKVASSDIDFKSFKQGIVYDNVFHSLFQKNSPEMKKYLGGGVCAGLVQIYNFMEREETDSGFKYLHNLNVLSNKFKSKKNTYLKDVFINEAKLIKGMQDMQMLEKRSKSLSSSEDILAHIKRVSDRKESAKYYSINFGFENQKFDKIRKEYYDVKEKYGHAISLQLVRDNNSIKYNIFDPSFGFLRNLNEVEARSFLDKIAKYTSRDFKSYYFSVIGQGKNVTKIHDIYFSSLYKKLDEKFFLKLNKTFKDSNYEHFRNSKGYAIILNSAHVEMILEYMKNINNNIYDKFKQKITDGPKRLEEALSYDKNYPKFVVDKDLDGLIEKLSEIYKDYKELTSSDKISSLYKIVNSVEVEMKTENFLSAISEMKTSNLLFKDYVPFFANIENEPNAVIFYDPRNPEVQKIVNIGSMEQEMAIKNFRELYIKSLNNISPYLNKYSLEFINTSEISTLNSAFTFMSIYGAIKNKTFSDPHLSLAFKIQSGLNIAQSSFGVFSDVHSALSAVSSLKNAKVPLFITQLAKVSSAVDGGLTTVNVGIDIYNLFNARTSHEKAIYGTQLGFDTASLGLTVGGEISGYIGASSAGSILGSLAVPVSGLGIGISGLVNTFENEVDKSLYTAALLNDYNMQTQNVDNDKKRNDIIDEKEFINFTAKGINKLVINSIRFDFDTPIFNLGDYYIYKSIPPKDMFHGLSPATSNKQIDPMSVRKEICFAESGTLFNTRCERSMKGYSFLKINKPLVLPTIPKMNLDYEYGTAPTLTSRNDAEMHTVRLLESNSGFKFEHERTFVQNDIVKYFIPELLKTDIEIILDNKDRVFYAPTREEHVESIMNAILNPYYSGSKDIEKQLWRGPVINYKFYGPNDSNKYADHSPIYQIQIQNSATYHIIANENDKSTWILDLSAYGHAEEKNLIFDYNLINIGKTNIKFEGKPYSIILRHPENILTKYDFVTKKQTMISIDFSDKYNLNLMKKMLDDFGQNDGFISIEYSKSISHVMHRAWYDVKNSEFINIPNIYADVIKVDSSDRFDIRMKNKILDINLIDRNGDNLLFLDNFTKKIYLVGDFENIRPEETEYDKNPNYRIGIDISFEYKDKLWIEKNNTVNSNSFIYKLIPLESNIESYIYANKNLSYTTSDGKLISIPFSSGASKHLTGIKYDPSREKDNDLIKKINSISNYSKASEIILYNNYFEIYGWYLTAEEFILTKNQVKNIVEIRNETSKIIDKKISEMK</sequence>
<proteinExistence type="predicted"/>
<dbReference type="RefSeq" id="WP_130611823.1">
    <property type="nucleotide sequence ID" value="NZ_AP019368.1"/>
</dbReference>
<reference evidence="2 3" key="1">
    <citation type="submission" date="2018-12" db="EMBL/GenBank/DDBJ databases">
        <title>Rubrispira sanarue gen. nov., sp., nov., a member of the order Silvanigrellales, isolated from a brackish lake in Hamamatsu Japan.</title>
        <authorList>
            <person name="Maejima Y."/>
            <person name="Iino T."/>
            <person name="Muraguchi Y."/>
            <person name="Fukuda K."/>
            <person name="Nojiri H."/>
            <person name="Ohkuma M."/>
            <person name="Moriuchi R."/>
            <person name="Dohra H."/>
            <person name="Kimbara K."/>
            <person name="Shintani M."/>
        </authorList>
    </citation>
    <scope>NUCLEOTIDE SEQUENCE [LARGE SCALE GENOMIC DNA]</scope>
    <source>
        <strain evidence="2 3">RF1110005</strain>
    </source>
</reference>
<evidence type="ECO:0000313" key="2">
    <source>
        <dbReference type="EMBL" id="BBH54309.1"/>
    </source>
</evidence>
<evidence type="ECO:0000259" key="1">
    <source>
        <dbReference type="Pfam" id="PF12920"/>
    </source>
</evidence>
<keyword evidence="3" id="KW-1185">Reference proteome</keyword>
<feature type="domain" description="TcdA/TcdB toxin pore forming" evidence="1">
    <location>
        <begin position="536"/>
        <end position="1005"/>
    </location>
</feature>
<evidence type="ECO:0000313" key="3">
    <source>
        <dbReference type="Proteomes" id="UP000291236"/>
    </source>
</evidence>
<dbReference type="InterPro" id="IPR024769">
    <property type="entry name" value="TcdA/TcdB_pore_forming"/>
</dbReference>
<gene>
    <name evidence="2" type="ORF">JCM31447_27730</name>
</gene>
<dbReference type="KEGG" id="sbf:JCM31447_27730"/>
<dbReference type="Pfam" id="PF12920">
    <property type="entry name" value="TcdA_TcdB_pore"/>
    <property type="match status" value="1"/>
</dbReference>
<organism evidence="2 3">
    <name type="scientific">Fluviispira sanaruensis</name>
    <dbReference type="NCBI Taxonomy" id="2493639"/>
    <lineage>
        <taxon>Bacteria</taxon>
        <taxon>Pseudomonadati</taxon>
        <taxon>Bdellovibrionota</taxon>
        <taxon>Oligoflexia</taxon>
        <taxon>Silvanigrellales</taxon>
        <taxon>Silvanigrellaceae</taxon>
        <taxon>Fluviispira</taxon>
    </lineage>
</organism>
<name>A0A4P2VQK7_FLUSA</name>
<accession>A0A4P2VQK7</accession>
<dbReference type="Proteomes" id="UP000291236">
    <property type="component" value="Chromosome"/>
</dbReference>
<dbReference type="EMBL" id="AP019368">
    <property type="protein sequence ID" value="BBH54309.1"/>
    <property type="molecule type" value="Genomic_DNA"/>
</dbReference>